<evidence type="ECO:0000313" key="4">
    <source>
        <dbReference type="Proteomes" id="UP000268162"/>
    </source>
</evidence>
<feature type="compositionally biased region" description="Polar residues" evidence="1">
    <location>
        <begin position="41"/>
        <end position="57"/>
    </location>
</feature>
<reference evidence="4" key="1">
    <citation type="journal article" date="2018" name="Nat. Microbiol.">
        <title>Leveraging single-cell genomics to expand the fungal tree of life.</title>
        <authorList>
            <person name="Ahrendt S.R."/>
            <person name="Quandt C.A."/>
            <person name="Ciobanu D."/>
            <person name="Clum A."/>
            <person name="Salamov A."/>
            <person name="Andreopoulos B."/>
            <person name="Cheng J.F."/>
            <person name="Woyke T."/>
            <person name="Pelin A."/>
            <person name="Henrissat B."/>
            <person name="Reynolds N.K."/>
            <person name="Benny G.L."/>
            <person name="Smith M.E."/>
            <person name="James T.Y."/>
            <person name="Grigoriev I.V."/>
        </authorList>
    </citation>
    <scope>NUCLEOTIDE SEQUENCE [LARGE SCALE GENOMIC DNA]</scope>
    <source>
        <strain evidence="4">RSA 468</strain>
    </source>
</reference>
<evidence type="ECO:0000256" key="1">
    <source>
        <dbReference type="SAM" id="MobiDB-lite"/>
    </source>
</evidence>
<feature type="chain" id="PRO_5020917305" evidence="2">
    <location>
        <begin position="30"/>
        <end position="630"/>
    </location>
</feature>
<feature type="signal peptide" evidence="2">
    <location>
        <begin position="1"/>
        <end position="29"/>
    </location>
</feature>
<sequence length="630" mass="70849">MLSKYVNILGLAVLGLVLVCQDQIDRVEGGQPMSKLVSGTKPKTTRSSGRSNDTRSSNKTRDHRRRTEEQSGTNPTAADKEATPGIQAEFNRLIINDVELNKHPTIVEKFHDVVHHKDSRLYAEIIVSYLKLRHGLRKYRASGVYDGSWKRQTAQDRLLFKVTISRDFIEGVQETFDAWQLLLHHQLAAGFRASALDIFAGIPIISPLSGSDDFIRDLRQKIIPNNPIFDSRAWRFIDSPSLHHDVLARYLPYLALVNIMADISGILFAFATLTDPALQLLLYRDWEFAPTWITGYPDDPLKSVIKLWRGLRYSPSPDFGYNDLFSNLASITMAHLALSGRLAHFQRFVVGIKAIEANHNQYGPRLDVEFRHGRLAVILSAMVHDAELVQMLPHEFLRGTRDQPRPTYLEHPNCVLADEMRELGLLNSLAFLQSILQCPQPQVEDDARPTAAKPANGYHLRHLQQLRLSDEGGVLRMGVPVYITVFDPDTMDELADLGPWSHDKSWAMDQLLVDEQYDGFLQRPEPVDPVESTMDPLTQTDQSSVTDIPPLDVEESQTPDHDPPAEVVIHPDLDAAESSSHLSRLLEASNADPTFTGQSLDSNVLKDISSDYLSESNYVIPEISLIPPKN</sequence>
<accession>A0A4P9ZPM3</accession>
<organism evidence="3 4">
    <name type="scientific">Dimargaris cristalligena</name>
    <dbReference type="NCBI Taxonomy" id="215637"/>
    <lineage>
        <taxon>Eukaryota</taxon>
        <taxon>Fungi</taxon>
        <taxon>Fungi incertae sedis</taxon>
        <taxon>Zoopagomycota</taxon>
        <taxon>Kickxellomycotina</taxon>
        <taxon>Dimargaritomycetes</taxon>
        <taxon>Dimargaritales</taxon>
        <taxon>Dimargaritaceae</taxon>
        <taxon>Dimargaris</taxon>
    </lineage>
</organism>
<dbReference type="EMBL" id="ML003160">
    <property type="protein sequence ID" value="RKP34542.1"/>
    <property type="molecule type" value="Genomic_DNA"/>
</dbReference>
<protein>
    <submittedName>
        <fullName evidence="3">Uncharacterized protein</fullName>
    </submittedName>
</protein>
<feature type="region of interest" description="Disordered" evidence="1">
    <location>
        <begin position="522"/>
        <end position="565"/>
    </location>
</feature>
<keyword evidence="4" id="KW-1185">Reference proteome</keyword>
<feature type="compositionally biased region" description="Polar residues" evidence="1">
    <location>
        <begin position="535"/>
        <end position="546"/>
    </location>
</feature>
<evidence type="ECO:0000313" key="3">
    <source>
        <dbReference type="EMBL" id="RKP34542.1"/>
    </source>
</evidence>
<name>A0A4P9ZPM3_9FUNG</name>
<dbReference type="AlphaFoldDB" id="A0A4P9ZPM3"/>
<evidence type="ECO:0000256" key="2">
    <source>
        <dbReference type="SAM" id="SignalP"/>
    </source>
</evidence>
<feature type="region of interest" description="Disordered" evidence="1">
    <location>
        <begin position="31"/>
        <end position="82"/>
    </location>
</feature>
<dbReference type="Proteomes" id="UP000268162">
    <property type="component" value="Unassembled WGS sequence"/>
</dbReference>
<keyword evidence="2" id="KW-0732">Signal</keyword>
<proteinExistence type="predicted"/>
<gene>
    <name evidence="3" type="ORF">BJ085DRAFT_31761</name>
</gene>